<dbReference type="EMBL" id="PDEV01000001">
    <property type="protein sequence ID" value="PEN17374.1"/>
    <property type="molecule type" value="Genomic_DNA"/>
</dbReference>
<feature type="transmembrane region" description="Helical" evidence="3">
    <location>
        <begin position="29"/>
        <end position="50"/>
    </location>
</feature>
<accession>A0A2A8D914</accession>
<keyword evidence="1" id="KW-0175">Coiled coil</keyword>
<evidence type="ECO:0000256" key="2">
    <source>
        <dbReference type="SAM" id="MobiDB-lite"/>
    </source>
</evidence>
<keyword evidence="5" id="KW-1185">Reference proteome</keyword>
<name>A0A2A8D914_9MICC</name>
<feature type="transmembrane region" description="Helical" evidence="3">
    <location>
        <begin position="102"/>
        <end position="123"/>
    </location>
</feature>
<keyword evidence="3" id="KW-0812">Transmembrane</keyword>
<sequence>MPKEHEDVETTLGQGTTPDASQQKRKWHAIDWIVGATFGLELLLIIGWSIAQVTGWNPDISSEHFAQFYFAWGLGFLSLGYIVLILWPIFKKDNDTRWFHSRILSSGIVGGSYAFLLPVVMSLPEGSVNSGGAAALRQAILLATGGLIGLIALGETRRKNDNDREAAESLRIHQQGTLIQQKEQFEKQLEKQQEQFEANAFKDRKAERRERYTKAVEQLGDEKAPIRMGGVYTLVGLVDEWLEEDKLSEDERIKEGQVIINSLCAYIRSPFTLASHYDEPSQDTPTSEGTYKDREQEFYAEKAILDSEADVRLGIIKEIHNRLQGTEEILWGTWSSFEYNFSGSTFFYPVDLSGSYYLKSVNFSGSTYQNTADFSDSTYQNTASFGGSTYQRWANFSDSIYQGWISFGGSIYQGSTYFVGSTYQGLTNFGDSIYKSSTDFSDSTYQSSANFGGSTYVGKANFSNSIYKGEVDLSGSIYQEEANFQSSTYKTQALFTRSTYTGSASFSISNYQNIANFSKSTYRDEADYQGSIYLGLANFSDSTYAGKANFSDSTYQDEAYFSDSDYLGSANFSLSIYNRQADFIGSTYKNEVYFNGSTYRSTADFIGSIYQDSADFNGSIYQDSANFYNSTYKGWVAFDDSIYKGWTDFSNSTYNEKIDFSNSTYEGVTNFSGSGYRGSAKFCNSIYQSGVSFDDSTYESWVDFSGADYLDWAFFSNSIYQSSANFSRSTYSKQTDFRNSTYEGMADFSGSIFYQKTYFGKNEYNVTYSNFIHSTPQFYNEKSHQNTLFGSSDNDFTVDINEGYPINLNSEGIPLNCKLLTPSQMEYLKGKLQAIEKTNNGLLEVKDPKEKAKHSKNLRSLNKELHEWREEATTVKIKDVAAEDTES</sequence>
<feature type="coiled-coil region" evidence="1">
    <location>
        <begin position="851"/>
        <end position="878"/>
    </location>
</feature>
<feature type="compositionally biased region" description="Polar residues" evidence="2">
    <location>
        <begin position="11"/>
        <end position="20"/>
    </location>
</feature>
<evidence type="ECO:0000313" key="4">
    <source>
        <dbReference type="EMBL" id="PEN17374.1"/>
    </source>
</evidence>
<feature type="transmembrane region" description="Helical" evidence="3">
    <location>
        <begin position="70"/>
        <end position="90"/>
    </location>
</feature>
<proteinExistence type="predicted"/>
<keyword evidence="3" id="KW-1133">Transmembrane helix</keyword>
<feature type="region of interest" description="Disordered" evidence="2">
    <location>
        <begin position="1"/>
        <end position="20"/>
    </location>
</feature>
<organism evidence="4 5">
    <name type="scientific">Rothia dentocariosa</name>
    <dbReference type="NCBI Taxonomy" id="2047"/>
    <lineage>
        <taxon>Bacteria</taxon>
        <taxon>Bacillati</taxon>
        <taxon>Actinomycetota</taxon>
        <taxon>Actinomycetes</taxon>
        <taxon>Micrococcales</taxon>
        <taxon>Micrococcaceae</taxon>
        <taxon>Rothia</taxon>
    </lineage>
</organism>
<feature type="coiled-coil region" evidence="1">
    <location>
        <begin position="175"/>
        <end position="222"/>
    </location>
</feature>
<protein>
    <recommendedName>
        <fullName evidence="6">Pentapeptide repeat-containing protein</fullName>
    </recommendedName>
</protein>
<dbReference type="RefSeq" id="WP_098042503.1">
    <property type="nucleotide sequence ID" value="NZ_CAURLQ010000010.1"/>
</dbReference>
<comment type="caution">
    <text evidence="4">The sequence shown here is derived from an EMBL/GenBank/DDBJ whole genome shotgun (WGS) entry which is preliminary data.</text>
</comment>
<evidence type="ECO:0000256" key="3">
    <source>
        <dbReference type="SAM" id="Phobius"/>
    </source>
</evidence>
<keyword evidence="3" id="KW-0472">Membrane</keyword>
<reference evidence="4" key="1">
    <citation type="submission" date="2017-10" db="EMBL/GenBank/DDBJ databases">
        <title>Kefir isolates.</title>
        <authorList>
            <person name="Kim Y."/>
            <person name="Blasche S."/>
        </authorList>
    </citation>
    <scope>NUCLEOTIDE SEQUENCE [LARGE SCALE GENOMIC DNA]</scope>
    <source>
        <strain evidence="4">OG2-2</strain>
    </source>
</reference>
<dbReference type="Proteomes" id="UP000219947">
    <property type="component" value="Unassembled WGS sequence"/>
</dbReference>
<dbReference type="AlphaFoldDB" id="A0A2A8D914"/>
<evidence type="ECO:0008006" key="6">
    <source>
        <dbReference type="Google" id="ProtNLM"/>
    </source>
</evidence>
<evidence type="ECO:0000313" key="5">
    <source>
        <dbReference type="Proteomes" id="UP000219947"/>
    </source>
</evidence>
<gene>
    <name evidence="4" type="ORF">CRM92_05070</name>
</gene>
<evidence type="ECO:0000256" key="1">
    <source>
        <dbReference type="SAM" id="Coils"/>
    </source>
</evidence>